<protein>
    <submittedName>
        <fullName evidence="2">Uncharacterized protein</fullName>
    </submittedName>
</protein>
<name>A0ABS6MK66_9GAMM</name>
<dbReference type="EMBL" id="JAHRID010000003">
    <property type="protein sequence ID" value="MBV2129211.1"/>
    <property type="molecule type" value="Genomic_DNA"/>
</dbReference>
<reference evidence="2 3" key="1">
    <citation type="submission" date="2021-06" db="EMBL/GenBank/DDBJ databases">
        <title>Rheinheimera indica sp. nov., isolated from deep-sea sediment.</title>
        <authorList>
            <person name="Wang Z."/>
            <person name="Zhang X.-Y."/>
        </authorList>
    </citation>
    <scope>NUCLEOTIDE SEQUENCE [LARGE SCALE GENOMIC DNA]</scope>
    <source>
        <strain evidence="2 3">SM2107</strain>
    </source>
</reference>
<feature type="transmembrane region" description="Helical" evidence="1">
    <location>
        <begin position="6"/>
        <end position="23"/>
    </location>
</feature>
<evidence type="ECO:0000256" key="1">
    <source>
        <dbReference type="SAM" id="Phobius"/>
    </source>
</evidence>
<organism evidence="2 3">
    <name type="scientific">Arsukibacterium indicum</name>
    <dbReference type="NCBI Taxonomy" id="2848612"/>
    <lineage>
        <taxon>Bacteria</taxon>
        <taxon>Pseudomonadati</taxon>
        <taxon>Pseudomonadota</taxon>
        <taxon>Gammaproteobacteria</taxon>
        <taxon>Chromatiales</taxon>
        <taxon>Chromatiaceae</taxon>
        <taxon>Arsukibacterium</taxon>
    </lineage>
</organism>
<dbReference type="Proteomes" id="UP000704611">
    <property type="component" value="Unassembled WGS sequence"/>
</dbReference>
<proteinExistence type="predicted"/>
<accession>A0ABS6MK66</accession>
<comment type="caution">
    <text evidence="2">The sequence shown here is derived from an EMBL/GenBank/DDBJ whole genome shotgun (WGS) entry which is preliminary data.</text>
</comment>
<dbReference type="RefSeq" id="WP_217668837.1">
    <property type="nucleotide sequence ID" value="NZ_JAHRID010000003.1"/>
</dbReference>
<keyword evidence="1" id="KW-1133">Transmembrane helix</keyword>
<evidence type="ECO:0000313" key="3">
    <source>
        <dbReference type="Proteomes" id="UP000704611"/>
    </source>
</evidence>
<sequence length="68" mass="7686">MDLFLVFITMFLVANMMIVVTMLRRVDLNNPSVQAWEQQQVAAIRGNTFTDNHPAAVSYTPVYAPKAQ</sequence>
<gene>
    <name evidence="2" type="ORF">KQY15_08905</name>
</gene>
<keyword evidence="1" id="KW-0812">Transmembrane</keyword>
<evidence type="ECO:0000313" key="2">
    <source>
        <dbReference type="EMBL" id="MBV2129211.1"/>
    </source>
</evidence>
<keyword evidence="1" id="KW-0472">Membrane</keyword>
<keyword evidence="3" id="KW-1185">Reference proteome</keyword>